<dbReference type="PROSITE" id="PS00086">
    <property type="entry name" value="CYTOCHROME_P450"/>
    <property type="match status" value="1"/>
</dbReference>
<evidence type="ECO:0000313" key="9">
    <source>
        <dbReference type="EnsemblPlants" id="Kaladp0050s0208.1.v1.1"/>
    </source>
</evidence>
<dbReference type="GO" id="GO:0020037">
    <property type="term" value="F:heme binding"/>
    <property type="evidence" value="ECO:0007669"/>
    <property type="project" value="InterPro"/>
</dbReference>
<evidence type="ECO:0000256" key="2">
    <source>
        <dbReference type="ARBA" id="ARBA00022617"/>
    </source>
</evidence>
<dbReference type="CDD" id="cd11073">
    <property type="entry name" value="CYP76-like"/>
    <property type="match status" value="1"/>
</dbReference>
<dbReference type="InterPro" id="IPR002401">
    <property type="entry name" value="Cyt_P450_E_grp-I"/>
</dbReference>
<evidence type="ECO:0000256" key="1">
    <source>
        <dbReference type="ARBA" id="ARBA00010617"/>
    </source>
</evidence>
<protein>
    <recommendedName>
        <fullName evidence="11">Cytochrome P450</fullName>
    </recommendedName>
</protein>
<dbReference type="PANTHER" id="PTHR47950:SF4">
    <property type="entry name" value="GERANIOL 8-HYDROXYLASE-LIKE"/>
    <property type="match status" value="1"/>
</dbReference>
<proteinExistence type="inferred from homology"/>
<reference evidence="9" key="1">
    <citation type="submission" date="2021-01" db="UniProtKB">
        <authorList>
            <consortium name="EnsemblPlants"/>
        </authorList>
    </citation>
    <scope>IDENTIFICATION</scope>
</reference>
<evidence type="ECO:0000256" key="3">
    <source>
        <dbReference type="ARBA" id="ARBA00022723"/>
    </source>
</evidence>
<dbReference type="AlphaFoldDB" id="A0A7N0U189"/>
<feature type="binding site" description="axial binding residue" evidence="7">
    <location>
        <position position="444"/>
    </location>
    <ligand>
        <name>heme</name>
        <dbReference type="ChEBI" id="CHEBI:30413"/>
    </ligand>
    <ligandPart>
        <name>Fe</name>
        <dbReference type="ChEBI" id="CHEBI:18248"/>
    </ligandPart>
</feature>
<dbReference type="Gene3D" id="1.10.630.10">
    <property type="entry name" value="Cytochrome P450"/>
    <property type="match status" value="1"/>
</dbReference>
<dbReference type="EnsemblPlants" id="Kaladp0050s0208.1.v1.1">
    <property type="protein sequence ID" value="Kaladp0050s0208.1.v1.1"/>
    <property type="gene ID" value="Kaladp0050s0208.v1.1"/>
</dbReference>
<evidence type="ECO:0000256" key="6">
    <source>
        <dbReference type="ARBA" id="ARBA00023033"/>
    </source>
</evidence>
<evidence type="ECO:0000313" key="10">
    <source>
        <dbReference type="Proteomes" id="UP000594263"/>
    </source>
</evidence>
<keyword evidence="3 7" id="KW-0479">Metal-binding</keyword>
<dbReference type="InterPro" id="IPR036396">
    <property type="entry name" value="Cyt_P450_sf"/>
</dbReference>
<organism evidence="9 10">
    <name type="scientific">Kalanchoe fedtschenkoi</name>
    <name type="common">Lavender scallops</name>
    <name type="synonym">South American air plant</name>
    <dbReference type="NCBI Taxonomy" id="63787"/>
    <lineage>
        <taxon>Eukaryota</taxon>
        <taxon>Viridiplantae</taxon>
        <taxon>Streptophyta</taxon>
        <taxon>Embryophyta</taxon>
        <taxon>Tracheophyta</taxon>
        <taxon>Spermatophyta</taxon>
        <taxon>Magnoliopsida</taxon>
        <taxon>eudicotyledons</taxon>
        <taxon>Gunneridae</taxon>
        <taxon>Pentapetalae</taxon>
        <taxon>Saxifragales</taxon>
        <taxon>Crassulaceae</taxon>
        <taxon>Kalanchoe</taxon>
    </lineage>
</organism>
<dbReference type="GO" id="GO:0005506">
    <property type="term" value="F:iron ion binding"/>
    <property type="evidence" value="ECO:0007669"/>
    <property type="project" value="InterPro"/>
</dbReference>
<keyword evidence="6 8" id="KW-0503">Monooxygenase</keyword>
<evidence type="ECO:0000256" key="8">
    <source>
        <dbReference type="RuleBase" id="RU000461"/>
    </source>
</evidence>
<dbReference type="GO" id="GO:0004497">
    <property type="term" value="F:monooxygenase activity"/>
    <property type="evidence" value="ECO:0007669"/>
    <property type="project" value="UniProtKB-KW"/>
</dbReference>
<sequence>MAPKMDDDDLSPSMLCLLLALALSLLYMAKDALRLRRSRLPPGPSQLPVIGNLHQLGPKPHKSLAKLAQTYGPVMSLQLGRLTAVIISSASAAKQVMQKQDLAFANRSIPDSLMACDHGNLSVAWIPLSPKWRELRAICNKHIFTSRKMEAFEPARRRKVGDLIAEFERRASRGDPVLIGEAFFKTLLNFLSSIFLSRDLDEGDSGVAREFMESFVKIMELGGQPNLVDYFSWLKRVDPQRIKARSTPHIAKMLAFVDSMVSERLARGEDHGGDVLDTLIQSMQESNGEFTRADIGHLFVDLFIGGTDTTSSTLEWAISEMMKSPGAVSKAKDELARVVGKGRQVEDGDIPNLPYLQAVVKETLRLHPPVPFLLPRKNIKDEELWGYTVPKDSQVMVNAWAIGRDPSSWDSPNSFKPERFLDSEVDVKGGQFELIPFGAGRRICVGMPLALKMMHLMLGSVLNCFDLVLEGDAKPEELDMEDEFGLSLHRAQPLRAIPVPVRV</sequence>
<evidence type="ECO:0000256" key="4">
    <source>
        <dbReference type="ARBA" id="ARBA00023002"/>
    </source>
</evidence>
<dbReference type="Pfam" id="PF00067">
    <property type="entry name" value="p450"/>
    <property type="match status" value="1"/>
</dbReference>
<dbReference type="InterPro" id="IPR017972">
    <property type="entry name" value="Cyt_P450_CS"/>
</dbReference>
<dbReference type="Gramene" id="Kaladp0050s0208.1.v1.1">
    <property type="protein sequence ID" value="Kaladp0050s0208.1.v1.1"/>
    <property type="gene ID" value="Kaladp0050s0208.v1.1"/>
</dbReference>
<comment type="similarity">
    <text evidence="1 8">Belongs to the cytochrome P450 family.</text>
</comment>
<dbReference type="InterPro" id="IPR001128">
    <property type="entry name" value="Cyt_P450"/>
</dbReference>
<dbReference type="GO" id="GO:0016705">
    <property type="term" value="F:oxidoreductase activity, acting on paired donors, with incorporation or reduction of molecular oxygen"/>
    <property type="evidence" value="ECO:0007669"/>
    <property type="project" value="InterPro"/>
</dbReference>
<keyword evidence="4 8" id="KW-0560">Oxidoreductase</keyword>
<keyword evidence="2 7" id="KW-0349">Heme</keyword>
<dbReference type="PRINTS" id="PR00463">
    <property type="entry name" value="EP450I"/>
</dbReference>
<evidence type="ECO:0000256" key="7">
    <source>
        <dbReference type="PIRSR" id="PIRSR602401-1"/>
    </source>
</evidence>
<keyword evidence="5 7" id="KW-0408">Iron</keyword>
<dbReference type="PANTHER" id="PTHR47950">
    <property type="entry name" value="CYTOCHROME P450, FAMILY 76, SUBFAMILY C, POLYPEPTIDE 5-RELATED"/>
    <property type="match status" value="1"/>
</dbReference>
<dbReference type="OMA" id="GWMASSD"/>
<accession>A0A7N0U189</accession>
<dbReference type="PRINTS" id="PR00385">
    <property type="entry name" value="P450"/>
</dbReference>
<name>A0A7N0U189_KALFE</name>
<dbReference type="Proteomes" id="UP000594263">
    <property type="component" value="Unplaced"/>
</dbReference>
<comment type="cofactor">
    <cofactor evidence="7">
        <name>heme</name>
        <dbReference type="ChEBI" id="CHEBI:30413"/>
    </cofactor>
</comment>
<dbReference type="SUPFAM" id="SSF48264">
    <property type="entry name" value="Cytochrome P450"/>
    <property type="match status" value="1"/>
</dbReference>
<evidence type="ECO:0000256" key="5">
    <source>
        <dbReference type="ARBA" id="ARBA00023004"/>
    </source>
</evidence>
<dbReference type="FunFam" id="1.10.630.10:FF:000007">
    <property type="entry name" value="Cytochrome P450 76C4"/>
    <property type="match status" value="1"/>
</dbReference>
<keyword evidence="10" id="KW-1185">Reference proteome</keyword>
<evidence type="ECO:0008006" key="11">
    <source>
        <dbReference type="Google" id="ProtNLM"/>
    </source>
</evidence>